<sequence length="106" mass="12085">MSDLSLDSLCNKAQILLQQLTARSTMRAATDITHSQFQPNEYLCNAVSHDKKLDERNKFLHKKLKAIESPIEELEKQLQAAEVYNPLTFNRTHPVHECGQGGLRTH</sequence>
<protein>
    <submittedName>
        <fullName evidence="1">Uncharacterized protein</fullName>
    </submittedName>
</protein>
<comment type="caution">
    <text evidence="1">The sequence shown here is derived from an EMBL/GenBank/DDBJ whole genome shotgun (WGS) entry which is preliminary data.</text>
</comment>
<evidence type="ECO:0000313" key="1">
    <source>
        <dbReference type="EMBL" id="KII63640.1"/>
    </source>
</evidence>
<reference evidence="1 2" key="1">
    <citation type="journal article" date="2014" name="Genome Biol. Evol.">
        <title>The genome of the myxosporean Thelohanellus kitauei shows adaptations to nutrient acquisition within its fish host.</title>
        <authorList>
            <person name="Yang Y."/>
            <person name="Xiong J."/>
            <person name="Zhou Z."/>
            <person name="Huo F."/>
            <person name="Miao W."/>
            <person name="Ran C."/>
            <person name="Liu Y."/>
            <person name="Zhang J."/>
            <person name="Feng J."/>
            <person name="Wang M."/>
            <person name="Wang M."/>
            <person name="Wang L."/>
            <person name="Yao B."/>
        </authorList>
    </citation>
    <scope>NUCLEOTIDE SEQUENCE [LARGE SCALE GENOMIC DNA]</scope>
    <source>
        <strain evidence="1">Wuqing</strain>
    </source>
</reference>
<dbReference type="EMBL" id="JWZT01004623">
    <property type="protein sequence ID" value="KII63640.1"/>
    <property type="molecule type" value="Genomic_DNA"/>
</dbReference>
<dbReference type="AlphaFoldDB" id="A0A0C2M9J0"/>
<proteinExistence type="predicted"/>
<gene>
    <name evidence="1" type="ORF">RF11_06176</name>
</gene>
<name>A0A0C2M9J0_THEKT</name>
<organism evidence="1 2">
    <name type="scientific">Thelohanellus kitauei</name>
    <name type="common">Myxosporean</name>
    <dbReference type="NCBI Taxonomy" id="669202"/>
    <lineage>
        <taxon>Eukaryota</taxon>
        <taxon>Metazoa</taxon>
        <taxon>Cnidaria</taxon>
        <taxon>Myxozoa</taxon>
        <taxon>Myxosporea</taxon>
        <taxon>Bivalvulida</taxon>
        <taxon>Platysporina</taxon>
        <taxon>Myxobolidae</taxon>
        <taxon>Thelohanellus</taxon>
    </lineage>
</organism>
<dbReference type="Proteomes" id="UP000031668">
    <property type="component" value="Unassembled WGS sequence"/>
</dbReference>
<keyword evidence="2" id="KW-1185">Reference proteome</keyword>
<accession>A0A0C2M9J0</accession>
<evidence type="ECO:0000313" key="2">
    <source>
        <dbReference type="Proteomes" id="UP000031668"/>
    </source>
</evidence>